<evidence type="ECO:0000313" key="2">
    <source>
        <dbReference type="Proteomes" id="UP000256690"/>
    </source>
</evidence>
<reference evidence="1 2" key="1">
    <citation type="journal article" date="2018" name="IMA Fungus">
        <title>IMA Genome-F 9: Draft genome sequence of Annulohypoxylon stygium, Aspergillus mulundensis, Berkeleyomyces basicola (syn. Thielaviopsis basicola), Ceratocystis smalleyi, two Cercospora beticola strains, Coleophoma cylindrospora, Fusarium fracticaudum, Phialophora cf. hyalina, and Morchella septimelata.</title>
        <authorList>
            <person name="Wingfield B.D."/>
            <person name="Bills G.F."/>
            <person name="Dong Y."/>
            <person name="Huang W."/>
            <person name="Nel W.J."/>
            <person name="Swalarsk-Parry B.S."/>
            <person name="Vaghefi N."/>
            <person name="Wilken P.M."/>
            <person name="An Z."/>
            <person name="de Beer Z.W."/>
            <person name="De Vos L."/>
            <person name="Chen L."/>
            <person name="Duong T.A."/>
            <person name="Gao Y."/>
            <person name="Hammerbacher A."/>
            <person name="Kikkert J.R."/>
            <person name="Li Y."/>
            <person name="Li H."/>
            <person name="Li K."/>
            <person name="Li Q."/>
            <person name="Liu X."/>
            <person name="Ma X."/>
            <person name="Naidoo K."/>
            <person name="Pethybridge S.J."/>
            <person name="Sun J."/>
            <person name="Steenkamp E.T."/>
            <person name="van der Nest M.A."/>
            <person name="van Wyk S."/>
            <person name="Wingfield M.J."/>
            <person name="Xiong C."/>
            <person name="Yue Q."/>
            <person name="Zhang X."/>
        </authorList>
    </citation>
    <scope>NUCLEOTIDE SEQUENCE [LARGE SCALE GENOMIC DNA]</scope>
    <source>
        <strain evidence="1 2">DSM 5745</strain>
    </source>
</reference>
<keyword evidence="2" id="KW-1185">Reference proteome</keyword>
<dbReference type="Proteomes" id="UP000256690">
    <property type="component" value="Unassembled WGS sequence"/>
</dbReference>
<name>A0A3D8S599_9EURO</name>
<sequence>MPERPAYRDVSSPFPDIRVALIRDVLRVFSVPVTVRIRKHFSDRGIVGRVRDAVLVDFIEFVLRWEYSSRELDKAWENYSSM</sequence>
<dbReference type="GeneID" id="38115208"/>
<protein>
    <submittedName>
        <fullName evidence="1">Uncharacterized protein</fullName>
    </submittedName>
</protein>
<dbReference type="AlphaFoldDB" id="A0A3D8S599"/>
<evidence type="ECO:0000313" key="1">
    <source>
        <dbReference type="EMBL" id="RDW81281.1"/>
    </source>
</evidence>
<dbReference type="RefSeq" id="XP_026604334.1">
    <property type="nucleotide sequence ID" value="XM_026746854.1"/>
</dbReference>
<organism evidence="1 2">
    <name type="scientific">Aspergillus mulundensis</name>
    <dbReference type="NCBI Taxonomy" id="1810919"/>
    <lineage>
        <taxon>Eukaryota</taxon>
        <taxon>Fungi</taxon>
        <taxon>Dikarya</taxon>
        <taxon>Ascomycota</taxon>
        <taxon>Pezizomycotina</taxon>
        <taxon>Eurotiomycetes</taxon>
        <taxon>Eurotiomycetidae</taxon>
        <taxon>Eurotiales</taxon>
        <taxon>Aspergillaceae</taxon>
        <taxon>Aspergillus</taxon>
        <taxon>Aspergillus subgen. Nidulantes</taxon>
    </lineage>
</organism>
<dbReference type="EMBL" id="PVWQ01000005">
    <property type="protein sequence ID" value="RDW81281.1"/>
    <property type="molecule type" value="Genomic_DNA"/>
</dbReference>
<comment type="caution">
    <text evidence="1">The sequence shown here is derived from an EMBL/GenBank/DDBJ whole genome shotgun (WGS) entry which is preliminary data.</text>
</comment>
<proteinExistence type="predicted"/>
<accession>A0A3D8S599</accession>
<gene>
    <name evidence="1" type="ORF">DSM5745_04838</name>
</gene>